<reference evidence="1" key="1">
    <citation type="journal article" date="2014" name="Front. Microbiol.">
        <title>High frequency of phylogenetically diverse reductive dehalogenase-homologous genes in deep subseafloor sedimentary metagenomes.</title>
        <authorList>
            <person name="Kawai M."/>
            <person name="Futagami T."/>
            <person name="Toyoda A."/>
            <person name="Takaki Y."/>
            <person name="Nishi S."/>
            <person name="Hori S."/>
            <person name="Arai W."/>
            <person name="Tsubouchi T."/>
            <person name="Morono Y."/>
            <person name="Uchiyama I."/>
            <person name="Ito T."/>
            <person name="Fujiyama A."/>
            <person name="Inagaki F."/>
            <person name="Takami H."/>
        </authorList>
    </citation>
    <scope>NUCLEOTIDE SEQUENCE</scope>
    <source>
        <strain evidence="1">Expedition CK06-06</strain>
    </source>
</reference>
<proteinExistence type="predicted"/>
<accession>X1CKR8</accession>
<comment type="caution">
    <text evidence="1">The sequence shown here is derived from an EMBL/GenBank/DDBJ whole genome shotgun (WGS) entry which is preliminary data.</text>
</comment>
<dbReference type="InterPro" id="IPR036890">
    <property type="entry name" value="HATPase_C_sf"/>
</dbReference>
<evidence type="ECO:0000313" key="1">
    <source>
        <dbReference type="EMBL" id="GAH08322.1"/>
    </source>
</evidence>
<sequence length="128" mass="14290">DLKSESPRTAYLIVWDDGPGFASIADAWTLMGHTPKRLRPNVRGRFNIGEKEILSVAKEASVLTGHTAIIFPKSGGRIIRKRGRSYKGTTIQCVMPWGTRQVEDTIEHLKKLLPPKGINYIVNTDHVP</sequence>
<dbReference type="AlphaFoldDB" id="X1CKR8"/>
<dbReference type="SUPFAM" id="SSF55874">
    <property type="entry name" value="ATPase domain of HSP90 chaperone/DNA topoisomerase II/histidine kinase"/>
    <property type="match status" value="1"/>
</dbReference>
<organism evidence="1">
    <name type="scientific">marine sediment metagenome</name>
    <dbReference type="NCBI Taxonomy" id="412755"/>
    <lineage>
        <taxon>unclassified sequences</taxon>
        <taxon>metagenomes</taxon>
        <taxon>ecological metagenomes</taxon>
    </lineage>
</organism>
<feature type="non-terminal residue" evidence="1">
    <location>
        <position position="128"/>
    </location>
</feature>
<gene>
    <name evidence="1" type="ORF">S01H4_64204</name>
</gene>
<name>X1CKR8_9ZZZZ</name>
<dbReference type="EMBL" id="BART01038861">
    <property type="protein sequence ID" value="GAH08322.1"/>
    <property type="molecule type" value="Genomic_DNA"/>
</dbReference>
<protein>
    <submittedName>
        <fullName evidence="1">Uncharacterized protein</fullName>
    </submittedName>
</protein>
<feature type="non-terminal residue" evidence="1">
    <location>
        <position position="1"/>
    </location>
</feature>